<proteinExistence type="predicted"/>
<dbReference type="RefSeq" id="WP_127121682.1">
    <property type="nucleotide sequence ID" value="NZ_BHXQ01000002.1"/>
</dbReference>
<evidence type="ECO:0000256" key="1">
    <source>
        <dbReference type="SAM" id="SignalP"/>
    </source>
</evidence>
<evidence type="ECO:0008006" key="4">
    <source>
        <dbReference type="Google" id="ProtNLM"/>
    </source>
</evidence>
<accession>A0A401U814</accession>
<dbReference type="AlphaFoldDB" id="A0A401U814"/>
<gene>
    <name evidence="2" type="ORF">SanaruYs_12580</name>
</gene>
<dbReference type="OrthoDB" id="638836at2"/>
<keyword evidence="1" id="KW-0732">Signal</keyword>
<protein>
    <recommendedName>
        <fullName evidence="4">Porin</fullName>
    </recommendedName>
</protein>
<feature type="signal peptide" evidence="1">
    <location>
        <begin position="1"/>
        <end position="25"/>
    </location>
</feature>
<comment type="caution">
    <text evidence="2">The sequence shown here is derived from an EMBL/GenBank/DDBJ whole genome shotgun (WGS) entry which is preliminary data.</text>
</comment>
<feature type="chain" id="PRO_5018986512" description="Porin" evidence="1">
    <location>
        <begin position="26"/>
        <end position="502"/>
    </location>
</feature>
<reference evidence="2 3" key="1">
    <citation type="submission" date="2018-11" db="EMBL/GenBank/DDBJ databases">
        <title>Chryseotalea sanarue gen. nov., sp., nov., a member of the family Cytophagaceae, isolated from a brackish lake in Hamamatsu Japan.</title>
        <authorList>
            <person name="Maejima Y."/>
            <person name="Iino T."/>
            <person name="Muraguchi Y."/>
            <person name="Fukuda K."/>
            <person name="Ohkuma M."/>
            <person name="Moriuchi R."/>
            <person name="Dohra H."/>
            <person name="Kimbara K."/>
            <person name="Shintani M."/>
        </authorList>
    </citation>
    <scope>NUCLEOTIDE SEQUENCE [LARGE SCALE GENOMIC DNA]</scope>
    <source>
        <strain evidence="2 3">Ys</strain>
    </source>
</reference>
<dbReference type="EMBL" id="BHXQ01000002">
    <property type="protein sequence ID" value="GCC51038.1"/>
    <property type="molecule type" value="Genomic_DNA"/>
</dbReference>
<name>A0A401U814_9BACT</name>
<dbReference type="SUPFAM" id="SSF56935">
    <property type="entry name" value="Porins"/>
    <property type="match status" value="1"/>
</dbReference>
<dbReference type="Proteomes" id="UP000288227">
    <property type="component" value="Unassembled WGS sequence"/>
</dbReference>
<keyword evidence="3" id="KW-1185">Reference proteome</keyword>
<organism evidence="2 3">
    <name type="scientific">Chryseotalea sanaruensis</name>
    <dbReference type="NCBI Taxonomy" id="2482724"/>
    <lineage>
        <taxon>Bacteria</taxon>
        <taxon>Pseudomonadati</taxon>
        <taxon>Bacteroidota</taxon>
        <taxon>Cytophagia</taxon>
        <taxon>Cytophagales</taxon>
        <taxon>Chryseotaleaceae</taxon>
        <taxon>Chryseotalea</taxon>
    </lineage>
</organism>
<evidence type="ECO:0000313" key="2">
    <source>
        <dbReference type="EMBL" id="GCC51038.1"/>
    </source>
</evidence>
<sequence>MKTMISRLSSIMMMGLLFLAGTAFAQQSAIQYWRPYDQRGVNMFETSKNDTVVFEGLKVRFGAGFTQGYQSMKHSNSARAILNATGAPTYTETAPGSGIFNNPANITIAKNPNVSGGYIVTNTTTSATTAYVNANQLYAMSGGFPLAQANLNIDVQLADGISLNLVSYMSSHHHNEFWVKGGYLKIDKVGFLNSEFFDNIWKNLTLKVGHMEVNYGDAHFRRSDGGHTLQNPWIENNIMDAFTTEIGAELYWQKNGILLMGAFTDGEIQGNISDPPLPGAKRKPSLYGKVGYDKQINDDLRVRLTGSIYTTKSSASNTIFGGDRTGSNYLFVTDNTAATITTAYTSGRFNPGYRDNVTAYMFNPFVKFGGLEFFGTYEYAFGKNALENGEGSAWGSEDYDNRQTHQTAAELLYRFGKNENLYIGGRYIKVSSVLPFGQSAGNAGTRTPITIDRTSIGAGWFITRNVLVKGEYVNQNYDGYPTTERLSGANFKGFVVQGAISF</sequence>
<evidence type="ECO:0000313" key="3">
    <source>
        <dbReference type="Proteomes" id="UP000288227"/>
    </source>
</evidence>